<keyword evidence="1" id="KW-0812">Transmembrane</keyword>
<comment type="caution">
    <text evidence="2">The sequence shown here is derived from an EMBL/GenBank/DDBJ whole genome shotgun (WGS) entry which is preliminary data.</text>
</comment>
<sequence length="151" mass="16715">MSRTPVQPQPEVARAAGVMLFGGVLMTQILGLPQGFAIEGYVGVFMIFSCVIAWAGAVWLLIEDASRAWWYALANAALTILLCLLTLLFGLPVVDEPLRGWWAARHNMLLLFFSANIVVLAAWVLGGRRKSAHTPVSSARERAYRQRRTDM</sequence>
<evidence type="ECO:0000313" key="3">
    <source>
        <dbReference type="Proteomes" id="UP001500665"/>
    </source>
</evidence>
<name>A0ABN1RL54_9ACTN</name>
<keyword evidence="1" id="KW-0472">Membrane</keyword>
<evidence type="ECO:0008006" key="4">
    <source>
        <dbReference type="Google" id="ProtNLM"/>
    </source>
</evidence>
<organism evidence="2 3">
    <name type="scientific">Actinocorallia libanotica</name>
    <dbReference type="NCBI Taxonomy" id="46162"/>
    <lineage>
        <taxon>Bacteria</taxon>
        <taxon>Bacillati</taxon>
        <taxon>Actinomycetota</taxon>
        <taxon>Actinomycetes</taxon>
        <taxon>Streptosporangiales</taxon>
        <taxon>Thermomonosporaceae</taxon>
        <taxon>Actinocorallia</taxon>
    </lineage>
</organism>
<evidence type="ECO:0000313" key="2">
    <source>
        <dbReference type="EMBL" id="GAA0959148.1"/>
    </source>
</evidence>
<evidence type="ECO:0000256" key="1">
    <source>
        <dbReference type="SAM" id="Phobius"/>
    </source>
</evidence>
<dbReference type="EMBL" id="BAAAHH010000022">
    <property type="protein sequence ID" value="GAA0959148.1"/>
    <property type="molecule type" value="Genomic_DNA"/>
</dbReference>
<dbReference type="Proteomes" id="UP001500665">
    <property type="component" value="Unassembled WGS sequence"/>
</dbReference>
<reference evidence="2 3" key="1">
    <citation type="journal article" date="2019" name="Int. J. Syst. Evol. Microbiol.">
        <title>The Global Catalogue of Microorganisms (GCM) 10K type strain sequencing project: providing services to taxonomists for standard genome sequencing and annotation.</title>
        <authorList>
            <consortium name="The Broad Institute Genomics Platform"/>
            <consortium name="The Broad Institute Genome Sequencing Center for Infectious Disease"/>
            <person name="Wu L."/>
            <person name="Ma J."/>
        </authorList>
    </citation>
    <scope>NUCLEOTIDE SEQUENCE [LARGE SCALE GENOMIC DNA]</scope>
    <source>
        <strain evidence="2 3">JCM 10696</strain>
    </source>
</reference>
<gene>
    <name evidence="2" type="ORF">GCM10009550_48570</name>
</gene>
<feature type="transmembrane region" description="Helical" evidence="1">
    <location>
        <begin position="69"/>
        <end position="94"/>
    </location>
</feature>
<dbReference type="RefSeq" id="WP_344243236.1">
    <property type="nucleotide sequence ID" value="NZ_BAAAHH010000022.1"/>
</dbReference>
<feature type="transmembrane region" description="Helical" evidence="1">
    <location>
        <begin position="12"/>
        <end position="30"/>
    </location>
</feature>
<accession>A0ABN1RL54</accession>
<feature type="transmembrane region" description="Helical" evidence="1">
    <location>
        <begin position="106"/>
        <end position="125"/>
    </location>
</feature>
<keyword evidence="3" id="KW-1185">Reference proteome</keyword>
<protein>
    <recommendedName>
        <fullName evidence="4">SPW repeat-containing protein</fullName>
    </recommendedName>
</protein>
<proteinExistence type="predicted"/>
<feature type="transmembrane region" description="Helical" evidence="1">
    <location>
        <begin position="42"/>
        <end position="62"/>
    </location>
</feature>
<keyword evidence="1" id="KW-1133">Transmembrane helix</keyword>